<gene>
    <name evidence="1" type="ORF">K452DRAFT_120011</name>
</gene>
<reference evidence="1" key="1">
    <citation type="journal article" date="2020" name="Stud. Mycol.">
        <title>101 Dothideomycetes genomes: a test case for predicting lifestyles and emergence of pathogens.</title>
        <authorList>
            <person name="Haridas S."/>
            <person name="Albert R."/>
            <person name="Binder M."/>
            <person name="Bloem J."/>
            <person name="Labutti K."/>
            <person name="Salamov A."/>
            <person name="Andreopoulos B."/>
            <person name="Baker S."/>
            <person name="Barry K."/>
            <person name="Bills G."/>
            <person name="Bluhm B."/>
            <person name="Cannon C."/>
            <person name="Castanera R."/>
            <person name="Culley D."/>
            <person name="Daum C."/>
            <person name="Ezra D."/>
            <person name="Gonzalez J."/>
            <person name="Henrissat B."/>
            <person name="Kuo A."/>
            <person name="Liang C."/>
            <person name="Lipzen A."/>
            <person name="Lutzoni F."/>
            <person name="Magnuson J."/>
            <person name="Mondo S."/>
            <person name="Nolan M."/>
            <person name="Ohm R."/>
            <person name="Pangilinan J."/>
            <person name="Park H.-J."/>
            <person name="Ramirez L."/>
            <person name="Alfaro M."/>
            <person name="Sun H."/>
            <person name="Tritt A."/>
            <person name="Yoshinaga Y."/>
            <person name="Zwiers L.-H."/>
            <person name="Turgeon B."/>
            <person name="Goodwin S."/>
            <person name="Spatafora J."/>
            <person name="Crous P."/>
            <person name="Grigoriev I."/>
        </authorList>
    </citation>
    <scope>NUCLEOTIDE SEQUENCE</scope>
    <source>
        <strain evidence="1">CBS 121167</strain>
    </source>
</reference>
<organism evidence="1 2">
    <name type="scientific">Aplosporella prunicola CBS 121167</name>
    <dbReference type="NCBI Taxonomy" id="1176127"/>
    <lineage>
        <taxon>Eukaryota</taxon>
        <taxon>Fungi</taxon>
        <taxon>Dikarya</taxon>
        <taxon>Ascomycota</taxon>
        <taxon>Pezizomycotina</taxon>
        <taxon>Dothideomycetes</taxon>
        <taxon>Dothideomycetes incertae sedis</taxon>
        <taxon>Botryosphaeriales</taxon>
        <taxon>Aplosporellaceae</taxon>
        <taxon>Aplosporella</taxon>
    </lineage>
</organism>
<evidence type="ECO:0000313" key="1">
    <source>
        <dbReference type="EMBL" id="KAF2145452.1"/>
    </source>
</evidence>
<sequence length="149" mass="16191">MIARLFSHRGICLENRSQNALFLRSKARASTFPVGTSMVLCISLMAVFFQTSHKIIGNRLVRASPIKTTSTPSPTSSVGDALTSNTTLASTRAAPSPALPAPSTAPMAALSAVLLFRPFSLYVRRWTWGLPQKAQLDRWAAVHLTRPRA</sequence>
<proteinExistence type="predicted"/>
<dbReference type="RefSeq" id="XP_033401164.1">
    <property type="nucleotide sequence ID" value="XM_033535163.1"/>
</dbReference>
<protein>
    <submittedName>
        <fullName evidence="1">Uncharacterized protein</fullName>
    </submittedName>
</protein>
<dbReference type="GeneID" id="54292657"/>
<evidence type="ECO:0000313" key="2">
    <source>
        <dbReference type="Proteomes" id="UP000799438"/>
    </source>
</evidence>
<dbReference type="AlphaFoldDB" id="A0A6A6BMU2"/>
<keyword evidence="2" id="KW-1185">Reference proteome</keyword>
<name>A0A6A6BMU2_9PEZI</name>
<dbReference type="Proteomes" id="UP000799438">
    <property type="component" value="Unassembled WGS sequence"/>
</dbReference>
<accession>A0A6A6BMU2</accession>
<dbReference type="EMBL" id="ML995477">
    <property type="protein sequence ID" value="KAF2145452.1"/>
    <property type="molecule type" value="Genomic_DNA"/>
</dbReference>